<keyword evidence="3" id="KW-1185">Reference proteome</keyword>
<dbReference type="EnsemblPlants" id="KEH33497">
    <property type="protein sequence ID" value="KEH33497"/>
    <property type="gene ID" value="MTR_3g040600"/>
</dbReference>
<dbReference type="OrthoDB" id="1426902at2759"/>
<organism evidence="1 3">
    <name type="scientific">Medicago truncatula</name>
    <name type="common">Barrel medic</name>
    <name type="synonym">Medicago tribuloides</name>
    <dbReference type="NCBI Taxonomy" id="3880"/>
    <lineage>
        <taxon>Eukaryota</taxon>
        <taxon>Viridiplantae</taxon>
        <taxon>Streptophyta</taxon>
        <taxon>Embryophyta</taxon>
        <taxon>Tracheophyta</taxon>
        <taxon>Spermatophyta</taxon>
        <taxon>Magnoliopsida</taxon>
        <taxon>eudicotyledons</taxon>
        <taxon>Gunneridae</taxon>
        <taxon>Pentapetalae</taxon>
        <taxon>rosids</taxon>
        <taxon>fabids</taxon>
        <taxon>Fabales</taxon>
        <taxon>Fabaceae</taxon>
        <taxon>Papilionoideae</taxon>
        <taxon>50 kb inversion clade</taxon>
        <taxon>NPAAA clade</taxon>
        <taxon>Hologalegina</taxon>
        <taxon>IRL clade</taxon>
        <taxon>Trifolieae</taxon>
        <taxon>Medicago</taxon>
    </lineage>
</organism>
<dbReference type="PANTHER" id="PTHR36617">
    <property type="entry name" value="PROTEIN, PUTATIVE-RELATED"/>
    <property type="match status" value="1"/>
</dbReference>
<evidence type="ECO:0000313" key="1">
    <source>
        <dbReference type="EMBL" id="KEH33497.1"/>
    </source>
</evidence>
<dbReference type="Proteomes" id="UP000002051">
    <property type="component" value="Chromosome 3"/>
</dbReference>
<sequence>MFVDRAGFWCRVLAARYGEEAGRLEFGGRSVSPWWREIAKIRDGVGEVDVGWFAGRVSKVLGDGTNTFFWFDRWLGDVPLCMRFARLFDLATNKLSTVADMCKLGWEDEGEVWSWRRRLWAWEEDMLGECRALLDTIVVQSNVSDRWQWDPDPYKGYTMRGAYQTLTSTDLPTGSVEGFHCCLAFVEGQVTN</sequence>
<dbReference type="KEGG" id="mtr:25488857"/>
<accession>A0A072UV53</accession>
<dbReference type="EMBL" id="CM001219">
    <property type="protein sequence ID" value="KEH33497.1"/>
    <property type="molecule type" value="Genomic_DNA"/>
</dbReference>
<reference evidence="2" key="3">
    <citation type="submission" date="2015-04" db="UniProtKB">
        <authorList>
            <consortium name="EnsemblPlants"/>
        </authorList>
    </citation>
    <scope>IDENTIFICATION</scope>
    <source>
        <strain evidence="2">cv. Jemalong A17</strain>
    </source>
</reference>
<reference evidence="1 3" key="1">
    <citation type="journal article" date="2011" name="Nature">
        <title>The Medicago genome provides insight into the evolution of rhizobial symbioses.</title>
        <authorList>
            <person name="Young N.D."/>
            <person name="Debelle F."/>
            <person name="Oldroyd G.E."/>
            <person name="Geurts R."/>
            <person name="Cannon S.B."/>
            <person name="Udvardi M.K."/>
            <person name="Benedito V.A."/>
            <person name="Mayer K.F."/>
            <person name="Gouzy J."/>
            <person name="Schoof H."/>
            <person name="Van de Peer Y."/>
            <person name="Proost S."/>
            <person name="Cook D.R."/>
            <person name="Meyers B.C."/>
            <person name="Spannagl M."/>
            <person name="Cheung F."/>
            <person name="De Mita S."/>
            <person name="Krishnakumar V."/>
            <person name="Gundlach H."/>
            <person name="Zhou S."/>
            <person name="Mudge J."/>
            <person name="Bharti A.K."/>
            <person name="Murray J.D."/>
            <person name="Naoumkina M.A."/>
            <person name="Rosen B."/>
            <person name="Silverstein K.A."/>
            <person name="Tang H."/>
            <person name="Rombauts S."/>
            <person name="Zhao P.X."/>
            <person name="Zhou P."/>
            <person name="Barbe V."/>
            <person name="Bardou P."/>
            <person name="Bechner M."/>
            <person name="Bellec A."/>
            <person name="Berger A."/>
            <person name="Berges H."/>
            <person name="Bidwell S."/>
            <person name="Bisseling T."/>
            <person name="Choisne N."/>
            <person name="Couloux A."/>
            <person name="Denny R."/>
            <person name="Deshpande S."/>
            <person name="Dai X."/>
            <person name="Doyle J.J."/>
            <person name="Dudez A.M."/>
            <person name="Farmer A.D."/>
            <person name="Fouteau S."/>
            <person name="Franken C."/>
            <person name="Gibelin C."/>
            <person name="Gish J."/>
            <person name="Goldstein S."/>
            <person name="Gonzalez A.J."/>
            <person name="Green P.J."/>
            <person name="Hallab A."/>
            <person name="Hartog M."/>
            <person name="Hua A."/>
            <person name="Humphray S.J."/>
            <person name="Jeong D.H."/>
            <person name="Jing Y."/>
            <person name="Jocker A."/>
            <person name="Kenton S.M."/>
            <person name="Kim D.J."/>
            <person name="Klee K."/>
            <person name="Lai H."/>
            <person name="Lang C."/>
            <person name="Lin S."/>
            <person name="Macmil S.L."/>
            <person name="Magdelenat G."/>
            <person name="Matthews L."/>
            <person name="McCorrison J."/>
            <person name="Monaghan E.L."/>
            <person name="Mun J.H."/>
            <person name="Najar F.Z."/>
            <person name="Nicholson C."/>
            <person name="Noirot C."/>
            <person name="O'Bleness M."/>
            <person name="Paule C.R."/>
            <person name="Poulain J."/>
            <person name="Prion F."/>
            <person name="Qin B."/>
            <person name="Qu C."/>
            <person name="Retzel E.F."/>
            <person name="Riddle C."/>
            <person name="Sallet E."/>
            <person name="Samain S."/>
            <person name="Samson N."/>
            <person name="Sanders I."/>
            <person name="Saurat O."/>
            <person name="Scarpelli C."/>
            <person name="Schiex T."/>
            <person name="Segurens B."/>
            <person name="Severin A.J."/>
            <person name="Sherrier D.J."/>
            <person name="Shi R."/>
            <person name="Sims S."/>
            <person name="Singer S.R."/>
            <person name="Sinharoy S."/>
            <person name="Sterck L."/>
            <person name="Viollet A."/>
            <person name="Wang B.B."/>
            <person name="Wang K."/>
            <person name="Wang M."/>
            <person name="Wang X."/>
            <person name="Warfsmann J."/>
            <person name="Weissenbach J."/>
            <person name="White D.D."/>
            <person name="White J.D."/>
            <person name="Wiley G.B."/>
            <person name="Wincker P."/>
            <person name="Xing Y."/>
            <person name="Yang L."/>
            <person name="Yao Z."/>
            <person name="Ying F."/>
            <person name="Zhai J."/>
            <person name="Zhou L."/>
            <person name="Zuber A."/>
            <person name="Denarie J."/>
            <person name="Dixon R.A."/>
            <person name="May G.D."/>
            <person name="Schwartz D.C."/>
            <person name="Rogers J."/>
            <person name="Quetier F."/>
            <person name="Town C.D."/>
            <person name="Roe B.A."/>
        </authorList>
    </citation>
    <scope>NUCLEOTIDE SEQUENCE [LARGE SCALE GENOMIC DNA]</scope>
    <source>
        <strain evidence="1">A17</strain>
        <strain evidence="2 3">cv. Jemalong A17</strain>
    </source>
</reference>
<dbReference type="PANTHER" id="PTHR36617:SF5">
    <property type="entry name" value="OS05G0421675 PROTEIN"/>
    <property type="match status" value="1"/>
</dbReference>
<evidence type="ECO:0000313" key="2">
    <source>
        <dbReference type="EnsemblPlants" id="KEH33497"/>
    </source>
</evidence>
<name>A0A072UV53_MEDTR</name>
<protein>
    <submittedName>
        <fullName evidence="1 2">Uncharacterized protein</fullName>
    </submittedName>
</protein>
<dbReference type="HOGENOM" id="CLU_098095_0_0_1"/>
<gene>
    <name evidence="2" type="primary">25488857</name>
    <name evidence="1" type="ordered locus">MTR_3g040600</name>
</gene>
<proteinExistence type="predicted"/>
<reference evidence="1 3" key="2">
    <citation type="journal article" date="2014" name="BMC Genomics">
        <title>An improved genome release (version Mt4.0) for the model legume Medicago truncatula.</title>
        <authorList>
            <person name="Tang H."/>
            <person name="Krishnakumar V."/>
            <person name="Bidwell S."/>
            <person name="Rosen B."/>
            <person name="Chan A."/>
            <person name="Zhou S."/>
            <person name="Gentzbittel L."/>
            <person name="Childs K.L."/>
            <person name="Yandell M."/>
            <person name="Gundlach H."/>
            <person name="Mayer K.F."/>
            <person name="Schwartz D.C."/>
            <person name="Town C.D."/>
        </authorList>
    </citation>
    <scope>GENOME REANNOTATION</scope>
    <source>
        <strain evidence="1">A17</strain>
        <strain evidence="2 3">cv. Jemalong A17</strain>
    </source>
</reference>
<dbReference type="AlphaFoldDB" id="A0A072UV53"/>
<evidence type="ECO:0000313" key="3">
    <source>
        <dbReference type="Proteomes" id="UP000002051"/>
    </source>
</evidence>